<dbReference type="RefSeq" id="WP_098205240.1">
    <property type="nucleotide sequence ID" value="NZ_NTYX01000011.1"/>
</dbReference>
<dbReference type="Proteomes" id="UP000223366">
    <property type="component" value="Unassembled WGS sequence"/>
</dbReference>
<name>A0A9X7BTM0_BACTU</name>
<reference evidence="1 2" key="1">
    <citation type="submission" date="2017-09" db="EMBL/GenBank/DDBJ databases">
        <title>Large-scale bioinformatics analysis of Bacillus genomes uncovers conserved roles of natural products in bacterial physiology.</title>
        <authorList>
            <consortium name="Agbiome Team Llc"/>
            <person name="Bleich R.M."/>
            <person name="Grubbs K.J."/>
            <person name="Santa Maria K.C."/>
            <person name="Allen S.E."/>
            <person name="Farag S."/>
            <person name="Shank E.A."/>
            <person name="Bowers A."/>
        </authorList>
    </citation>
    <scope>NUCLEOTIDE SEQUENCE [LARGE SCALE GENOMIC DNA]</scope>
    <source>
        <strain evidence="1 2">AFS060060</strain>
    </source>
</reference>
<evidence type="ECO:0000313" key="2">
    <source>
        <dbReference type="Proteomes" id="UP000223366"/>
    </source>
</evidence>
<evidence type="ECO:0000313" key="1">
    <source>
        <dbReference type="EMBL" id="PFV35639.1"/>
    </source>
</evidence>
<sequence length="148" mass="17056">MARERISFVSDDIRKEETLESKILSGEINAENFKNLSEEEQLKVNQILFNMASEKINPNIGSSTLEFVLFGFMRIMNKKVNGLSLSVDEKEIEENLEHIAKMHQITDTSLAKSDWLFDYMGYAEAKAKEILENRKEHIARKQNIMGTV</sequence>
<accession>A0A9X7BTM0</accession>
<dbReference type="EMBL" id="NVDU01000003">
    <property type="protein sequence ID" value="PFV35639.1"/>
    <property type="molecule type" value="Genomic_DNA"/>
</dbReference>
<protein>
    <submittedName>
        <fullName evidence="1">Uncharacterized protein</fullName>
    </submittedName>
</protein>
<gene>
    <name evidence="1" type="ORF">COK99_01070</name>
</gene>
<comment type="caution">
    <text evidence="1">The sequence shown here is derived from an EMBL/GenBank/DDBJ whole genome shotgun (WGS) entry which is preliminary data.</text>
</comment>
<proteinExistence type="predicted"/>
<dbReference type="AlphaFoldDB" id="A0A9X7BTM0"/>
<organism evidence="1 2">
    <name type="scientific">Bacillus thuringiensis</name>
    <dbReference type="NCBI Taxonomy" id="1428"/>
    <lineage>
        <taxon>Bacteria</taxon>
        <taxon>Bacillati</taxon>
        <taxon>Bacillota</taxon>
        <taxon>Bacilli</taxon>
        <taxon>Bacillales</taxon>
        <taxon>Bacillaceae</taxon>
        <taxon>Bacillus</taxon>
        <taxon>Bacillus cereus group</taxon>
    </lineage>
</organism>